<dbReference type="CDD" id="cd17321">
    <property type="entry name" value="MFS_MMR_MDR_like"/>
    <property type="match status" value="1"/>
</dbReference>
<name>A0A7W7VXQ6_KITKI</name>
<evidence type="ECO:0000256" key="3">
    <source>
        <dbReference type="ARBA" id="ARBA00022692"/>
    </source>
</evidence>
<dbReference type="GO" id="GO:0046677">
    <property type="term" value="P:response to antibiotic"/>
    <property type="evidence" value="ECO:0007669"/>
    <property type="project" value="UniProtKB-KW"/>
</dbReference>
<feature type="transmembrane region" description="Helical" evidence="7">
    <location>
        <begin position="451"/>
        <end position="471"/>
    </location>
</feature>
<dbReference type="GO" id="GO:0005886">
    <property type="term" value="C:plasma membrane"/>
    <property type="evidence" value="ECO:0007669"/>
    <property type="project" value="UniProtKB-SubCell"/>
</dbReference>
<evidence type="ECO:0000313" key="9">
    <source>
        <dbReference type="EMBL" id="MBB4926218.1"/>
    </source>
</evidence>
<accession>A0A7W7VXQ6</accession>
<feature type="transmembrane region" description="Helical" evidence="7">
    <location>
        <begin position="219"/>
        <end position="241"/>
    </location>
</feature>
<keyword evidence="2" id="KW-0813">Transport</keyword>
<keyword evidence="3 7" id="KW-0812">Transmembrane</keyword>
<dbReference type="PANTHER" id="PTHR42718:SF9">
    <property type="entry name" value="MAJOR FACILITATOR SUPERFAMILY MULTIDRUG TRANSPORTER MFSC"/>
    <property type="match status" value="1"/>
</dbReference>
<dbReference type="Pfam" id="PF07690">
    <property type="entry name" value="MFS_1"/>
    <property type="match status" value="1"/>
</dbReference>
<evidence type="ECO:0000313" key="10">
    <source>
        <dbReference type="Proteomes" id="UP000540506"/>
    </source>
</evidence>
<organism evidence="9 10">
    <name type="scientific">Kitasatospora kifunensis</name>
    <name type="common">Streptomyces kifunensis</name>
    <dbReference type="NCBI Taxonomy" id="58351"/>
    <lineage>
        <taxon>Bacteria</taxon>
        <taxon>Bacillati</taxon>
        <taxon>Actinomycetota</taxon>
        <taxon>Actinomycetes</taxon>
        <taxon>Kitasatosporales</taxon>
        <taxon>Streptomycetaceae</taxon>
        <taxon>Kitasatospora</taxon>
    </lineage>
</organism>
<evidence type="ECO:0000259" key="8">
    <source>
        <dbReference type="PROSITE" id="PS50850"/>
    </source>
</evidence>
<feature type="transmembrane region" description="Helical" evidence="7">
    <location>
        <begin position="161"/>
        <end position="183"/>
    </location>
</feature>
<feature type="transmembrane region" description="Helical" evidence="7">
    <location>
        <begin position="359"/>
        <end position="378"/>
    </location>
</feature>
<dbReference type="RefSeq" id="WP_184939187.1">
    <property type="nucleotide sequence ID" value="NZ_JACHJV010000001.1"/>
</dbReference>
<evidence type="ECO:0000256" key="4">
    <source>
        <dbReference type="ARBA" id="ARBA00022989"/>
    </source>
</evidence>
<feature type="transmembrane region" description="Helical" evidence="7">
    <location>
        <begin position="189"/>
        <end position="207"/>
    </location>
</feature>
<gene>
    <name evidence="9" type="ORF">FHR34_005211</name>
</gene>
<keyword evidence="10" id="KW-1185">Reference proteome</keyword>
<dbReference type="GO" id="GO:0022857">
    <property type="term" value="F:transmembrane transporter activity"/>
    <property type="evidence" value="ECO:0007669"/>
    <property type="project" value="InterPro"/>
</dbReference>
<evidence type="ECO:0000256" key="2">
    <source>
        <dbReference type="ARBA" id="ARBA00022448"/>
    </source>
</evidence>
<dbReference type="PANTHER" id="PTHR42718">
    <property type="entry name" value="MAJOR FACILITATOR SUPERFAMILY MULTIDRUG TRANSPORTER MFSC"/>
    <property type="match status" value="1"/>
</dbReference>
<keyword evidence="4 7" id="KW-1133">Transmembrane helix</keyword>
<feature type="transmembrane region" description="Helical" evidence="7">
    <location>
        <begin position="73"/>
        <end position="91"/>
    </location>
</feature>
<evidence type="ECO:0000256" key="5">
    <source>
        <dbReference type="ARBA" id="ARBA00023136"/>
    </source>
</evidence>
<sequence>MVTRDGAARGQLVVSPPLAEGRENGDAVGPRRRALGLTGLCLGTALIVMEANVVNVAVPVIRAQLHADAATGLWVVDAYTLALAALLLSAGRLGDRIGPRRGYLIGLSVFGVASVLCSLAAGAGLLIPARALQGVGAALLAPAPLTLIARAYPQPAERAKAVALWVSVGGVGMVLGPLLSGLLLDTLGWRSIFILNIPVVAVTWWLVWSQVDEAPRRPVAFDPVGQLLAVLGLTAVAWSLVDSALAGWSSPTVLTVLGVGLLVLLCFLVGQLRRGGRGHEVLLPPAILTARPVQAGLLGGSVYNFTLYGMLLVYTFYFQQLRHYSALRTGLAFLPLTLAVTASSTLVGGRFTAKHGPRLALATGMSLSAAGLLVLGLGARHTPYPVIAAGFVLFSLGMGLSAPAQTLSVMTYAPDEHKNMASSTLNTARQTGGVIGVALLGTFVSRDLATGMPAAMALAAAGCAIAALTALRRIPG</sequence>
<keyword evidence="5 7" id="KW-0472">Membrane</keyword>
<reference evidence="9 10" key="1">
    <citation type="submission" date="2020-08" db="EMBL/GenBank/DDBJ databases">
        <title>Sequencing the genomes of 1000 actinobacteria strains.</title>
        <authorList>
            <person name="Klenk H.-P."/>
        </authorList>
    </citation>
    <scope>NUCLEOTIDE SEQUENCE [LARGE SCALE GENOMIC DNA]</scope>
    <source>
        <strain evidence="9 10">DSM 41654</strain>
    </source>
</reference>
<feature type="transmembrane region" description="Helical" evidence="7">
    <location>
        <begin position="293"/>
        <end position="317"/>
    </location>
</feature>
<dbReference type="PROSITE" id="PS50850">
    <property type="entry name" value="MFS"/>
    <property type="match status" value="1"/>
</dbReference>
<feature type="transmembrane region" description="Helical" evidence="7">
    <location>
        <begin position="253"/>
        <end position="272"/>
    </location>
</feature>
<feature type="domain" description="Major facilitator superfamily (MFS) profile" evidence="8">
    <location>
        <begin position="36"/>
        <end position="476"/>
    </location>
</feature>
<dbReference type="Gene3D" id="1.20.1250.20">
    <property type="entry name" value="MFS general substrate transporter like domains"/>
    <property type="match status" value="1"/>
</dbReference>
<feature type="transmembrane region" description="Helical" evidence="7">
    <location>
        <begin position="40"/>
        <end position="61"/>
    </location>
</feature>
<dbReference type="AlphaFoldDB" id="A0A7W7VXQ6"/>
<dbReference type="Proteomes" id="UP000540506">
    <property type="component" value="Unassembled WGS sequence"/>
</dbReference>
<proteinExistence type="predicted"/>
<dbReference type="InterPro" id="IPR020846">
    <property type="entry name" value="MFS_dom"/>
</dbReference>
<evidence type="ECO:0000256" key="7">
    <source>
        <dbReference type="SAM" id="Phobius"/>
    </source>
</evidence>
<dbReference type="Gene3D" id="1.20.1720.10">
    <property type="entry name" value="Multidrug resistance protein D"/>
    <property type="match status" value="1"/>
</dbReference>
<feature type="transmembrane region" description="Helical" evidence="7">
    <location>
        <begin position="329"/>
        <end position="347"/>
    </location>
</feature>
<dbReference type="SUPFAM" id="SSF103473">
    <property type="entry name" value="MFS general substrate transporter"/>
    <property type="match status" value="1"/>
</dbReference>
<keyword evidence="6" id="KW-0046">Antibiotic resistance</keyword>
<dbReference type="EMBL" id="JACHJV010000001">
    <property type="protein sequence ID" value="MBB4926218.1"/>
    <property type="molecule type" value="Genomic_DNA"/>
</dbReference>
<evidence type="ECO:0000256" key="1">
    <source>
        <dbReference type="ARBA" id="ARBA00004651"/>
    </source>
</evidence>
<comment type="subcellular location">
    <subcellularLocation>
        <location evidence="1">Cell membrane</location>
        <topology evidence="1">Multi-pass membrane protein</topology>
    </subcellularLocation>
</comment>
<feature type="transmembrane region" description="Helical" evidence="7">
    <location>
        <begin position="103"/>
        <end position="125"/>
    </location>
</feature>
<protein>
    <submittedName>
        <fullName evidence="9">DHA2 family methylenomycin A resistance protein-like MFS transporter</fullName>
    </submittedName>
</protein>
<dbReference type="InterPro" id="IPR036259">
    <property type="entry name" value="MFS_trans_sf"/>
</dbReference>
<comment type="caution">
    <text evidence="9">The sequence shown here is derived from an EMBL/GenBank/DDBJ whole genome shotgun (WGS) entry which is preliminary data.</text>
</comment>
<evidence type="ECO:0000256" key="6">
    <source>
        <dbReference type="ARBA" id="ARBA00023251"/>
    </source>
</evidence>
<feature type="transmembrane region" description="Helical" evidence="7">
    <location>
        <begin position="384"/>
        <end position="407"/>
    </location>
</feature>
<dbReference type="InterPro" id="IPR011701">
    <property type="entry name" value="MFS"/>
</dbReference>